<gene>
    <name evidence="1" type="ORF">E1262_05210</name>
</gene>
<reference evidence="1 2" key="1">
    <citation type="submission" date="2019-02" db="EMBL/GenBank/DDBJ databases">
        <title>Draft genome sequences of novel Actinobacteria.</title>
        <authorList>
            <person name="Sahin N."/>
            <person name="Ay H."/>
            <person name="Saygin H."/>
        </authorList>
    </citation>
    <scope>NUCLEOTIDE SEQUENCE [LARGE SCALE GENOMIC DNA]</scope>
    <source>
        <strain evidence="1 2">8K307</strain>
    </source>
</reference>
<evidence type="ECO:0008006" key="3">
    <source>
        <dbReference type="Google" id="ProtNLM"/>
    </source>
</evidence>
<dbReference type="EMBL" id="SMLB01000005">
    <property type="protein sequence ID" value="TDD71554.1"/>
    <property type="molecule type" value="Genomic_DNA"/>
</dbReference>
<protein>
    <recommendedName>
        <fullName evidence="3">Acyltransferase</fullName>
    </recommendedName>
</protein>
<keyword evidence="2" id="KW-1185">Reference proteome</keyword>
<evidence type="ECO:0000313" key="1">
    <source>
        <dbReference type="EMBL" id="TDD71554.1"/>
    </source>
</evidence>
<proteinExistence type="predicted"/>
<accession>A0A4R5AKM4</accession>
<dbReference type="OrthoDB" id="8206682at2"/>
<dbReference type="AlphaFoldDB" id="A0A4R5AKM4"/>
<evidence type="ECO:0000313" key="2">
    <source>
        <dbReference type="Proteomes" id="UP000295217"/>
    </source>
</evidence>
<comment type="caution">
    <text evidence="1">The sequence shown here is derived from an EMBL/GenBank/DDBJ whole genome shotgun (WGS) entry which is preliminary data.</text>
</comment>
<name>A0A4R5AKM4_9ACTN</name>
<dbReference type="RefSeq" id="WP_132101985.1">
    <property type="nucleotide sequence ID" value="NZ_SMLB01000005.1"/>
</dbReference>
<organism evidence="1 2">
    <name type="scientific">Jiangella aurantiaca</name>
    <dbReference type="NCBI Taxonomy" id="2530373"/>
    <lineage>
        <taxon>Bacteria</taxon>
        <taxon>Bacillati</taxon>
        <taxon>Actinomycetota</taxon>
        <taxon>Actinomycetes</taxon>
        <taxon>Jiangellales</taxon>
        <taxon>Jiangellaceae</taxon>
        <taxon>Jiangella</taxon>
    </lineage>
</organism>
<sequence length="114" mass="11535">MRPVDAVPGGAAPGVTTPSAAVLDAAGRETGTARDRLVDAVRAASVAVVVLGHWLMASVSVPAAGGDHAAFVRSRLTRLWRPVARFLPVVPAVGMVGLPGQLSTMSPRPCASSS</sequence>
<dbReference type="Proteomes" id="UP000295217">
    <property type="component" value="Unassembled WGS sequence"/>
</dbReference>